<gene>
    <name evidence="2" type="ORF">PBK173_000069500</name>
    <name evidence="3" type="ORF">PBK173_000180400</name>
    <name evidence="4" type="ORF">PBNK65E_000518200</name>
    <name evidence="5" type="ORF">PBSP11A_000515900</name>
    <name evidence="6" type="ORF">PBSP11RLL_000113100</name>
</gene>
<dbReference type="EMBL" id="FMII01000266">
    <property type="protein sequence ID" value="SCL86255.1"/>
    <property type="molecule type" value="Genomic_DNA"/>
</dbReference>
<evidence type="ECO:0000313" key="10">
    <source>
        <dbReference type="Proteomes" id="UP000220214"/>
    </source>
</evidence>
<dbReference type="EMBL" id="LT160025">
    <property type="protein sequence ID" value="CXI06229.1"/>
    <property type="molecule type" value="Genomic_DNA"/>
</dbReference>
<evidence type="ECO:0000313" key="6">
    <source>
        <dbReference type="EMBL" id="SCO59217.1"/>
    </source>
</evidence>
<accession>A0A0Y9WF90</accession>
<dbReference type="Proteomes" id="UP000219860">
    <property type="component" value="Unassembled WGS sequence"/>
</dbReference>
<dbReference type="Proteomes" id="UP000220214">
    <property type="component" value="Unassembled WGS sequence"/>
</dbReference>
<sequence length="90" mass="10203">MPESKIIQWKQKGENSDEDQYNNEENSENEYTDGEITETEEREDKNLIAGTNSNKSPKNVSVNNDTTRLDKTGGKISVISLIKKKLLIES</sequence>
<name>A0A0Y9WF90_PLABE</name>
<dbReference type="EMBL" id="FLVA01000254">
    <property type="protein sequence ID" value="SBW38346.1"/>
    <property type="molecule type" value="Genomic_DNA"/>
</dbReference>
<dbReference type="Proteomes" id="UP000069549">
    <property type="component" value="Chromosome 9"/>
</dbReference>
<reference evidence="3 7" key="1">
    <citation type="submission" date="2016-02" db="EMBL/GenBank/DDBJ databases">
        <authorList>
            <consortium name="Pathogen Informatics"/>
        </authorList>
    </citation>
    <scope>NUCLEOTIDE SEQUENCE [LARGE SCALE GENOMIC DNA]</scope>
    <source>
        <strain evidence="3 7">K173</strain>
        <strain evidence="4 10">NK65e</strain>
        <strain evidence="5 8">SP11 Antwerpcl1</strain>
        <strain evidence="6 9">SP11 RLL</strain>
    </source>
</reference>
<organism evidence="3 7">
    <name type="scientific">Plasmodium berghei</name>
    <dbReference type="NCBI Taxonomy" id="5821"/>
    <lineage>
        <taxon>Eukaryota</taxon>
        <taxon>Sar</taxon>
        <taxon>Alveolata</taxon>
        <taxon>Apicomplexa</taxon>
        <taxon>Aconoidasida</taxon>
        <taxon>Haemosporida</taxon>
        <taxon>Plasmodiidae</taxon>
        <taxon>Plasmodium</taxon>
        <taxon>Plasmodium (Vinckeia)</taxon>
    </lineage>
</organism>
<dbReference type="Proteomes" id="UP000069549">
    <property type="component" value="Chromosome 5"/>
</dbReference>
<dbReference type="Proteomes" id="UP000219974">
    <property type="component" value="Chromosome 7"/>
</dbReference>
<evidence type="ECO:0000313" key="9">
    <source>
        <dbReference type="Proteomes" id="UP000219974"/>
    </source>
</evidence>
<dbReference type="AlphaFoldDB" id="A0A0Y9WF90"/>
<evidence type="ECO:0000313" key="2">
    <source>
        <dbReference type="EMBL" id="CXI06229.1"/>
    </source>
</evidence>
<dbReference type="EMBL" id="LT608271">
    <property type="protein sequence ID" value="SCO59217.1"/>
    <property type="molecule type" value="Genomic_DNA"/>
</dbReference>
<evidence type="ECO:0000313" key="5">
    <source>
        <dbReference type="EMBL" id="SCL86255.1"/>
    </source>
</evidence>
<proteinExistence type="predicted"/>
<dbReference type="EMBL" id="LT160029">
    <property type="protein sequence ID" value="CXI38885.1"/>
    <property type="molecule type" value="Genomic_DNA"/>
</dbReference>
<feature type="region of interest" description="Disordered" evidence="1">
    <location>
        <begin position="1"/>
        <end position="68"/>
    </location>
</feature>
<feature type="compositionally biased region" description="Low complexity" evidence="1">
    <location>
        <begin position="52"/>
        <end position="64"/>
    </location>
</feature>
<feature type="compositionally biased region" description="Acidic residues" evidence="1">
    <location>
        <begin position="16"/>
        <end position="41"/>
    </location>
</feature>
<evidence type="ECO:0000313" key="4">
    <source>
        <dbReference type="EMBL" id="SBW38346.1"/>
    </source>
</evidence>
<evidence type="ECO:0000256" key="1">
    <source>
        <dbReference type="SAM" id="MobiDB-lite"/>
    </source>
</evidence>
<evidence type="ECO:0000313" key="3">
    <source>
        <dbReference type="EMBL" id="CXI38885.1"/>
    </source>
</evidence>
<evidence type="ECO:0000313" key="7">
    <source>
        <dbReference type="Proteomes" id="UP000069549"/>
    </source>
</evidence>
<protein>
    <submittedName>
        <fullName evidence="3">Uncharacterized protein</fullName>
    </submittedName>
</protein>
<evidence type="ECO:0000313" key="8">
    <source>
        <dbReference type="Proteomes" id="UP000219860"/>
    </source>
</evidence>